<dbReference type="OrthoDB" id="5379851at2"/>
<name>A0A1W2EM96_9RHOB</name>
<dbReference type="AlphaFoldDB" id="A0A1W2EM96"/>
<organism evidence="1 2">
    <name type="scientific">Primorskyibacter flagellatus</name>
    <dbReference type="NCBI Taxonomy" id="1387277"/>
    <lineage>
        <taxon>Bacteria</taxon>
        <taxon>Pseudomonadati</taxon>
        <taxon>Pseudomonadota</taxon>
        <taxon>Alphaproteobacteria</taxon>
        <taxon>Rhodobacterales</taxon>
        <taxon>Roseobacteraceae</taxon>
        <taxon>Primorskyibacter</taxon>
    </lineage>
</organism>
<keyword evidence="2" id="KW-1185">Reference proteome</keyword>
<gene>
    <name evidence="1" type="ORF">SAMN06295998_13326</name>
</gene>
<evidence type="ECO:0000313" key="1">
    <source>
        <dbReference type="EMBL" id="SMD10804.1"/>
    </source>
</evidence>
<proteinExistence type="predicted"/>
<accession>A0A1W2EM96</accession>
<sequence>MPNSPSPRSHCFVITPYGDQNGDEEDQLMFERINNLVKNIIEPVETLLLEDGINWKMLVGRDRAHEDGLWRRIGQQIASAETVIAVVASDKPNTYLELGFAYGLWQRPVLIQLGGYPKPSDLKGMTWLHVSHEEAENPTTKAAKDKTAELARLLKQIALDGGRRPPECLNEKTTSYGLHTTYNRFNAISLGDWSTMIKDAREFVSIVMPKGLKVRTRSFQMNDLEEAQLADLIRLKTLDDHIPFTLLVNHPASISEAYLKSTGDMTVSEFQARLNETFKKWKKLEEEITAQAGKERFKVLRVEGLQLQYRATLTERRLLMTPRFISERFDSHHTIDAPNISGTKDTPSLYAMYRAEIEKMVKIGNNSE</sequence>
<dbReference type="RefSeq" id="WP_143514686.1">
    <property type="nucleotide sequence ID" value="NZ_FWYD01000033.1"/>
</dbReference>
<dbReference type="EMBL" id="FWYD01000033">
    <property type="protein sequence ID" value="SMD10804.1"/>
    <property type="molecule type" value="Genomic_DNA"/>
</dbReference>
<reference evidence="1 2" key="1">
    <citation type="submission" date="2017-04" db="EMBL/GenBank/DDBJ databases">
        <authorList>
            <person name="Afonso C.L."/>
            <person name="Miller P.J."/>
            <person name="Scott M.A."/>
            <person name="Spackman E."/>
            <person name="Goraichik I."/>
            <person name="Dimitrov K.M."/>
            <person name="Suarez D.L."/>
            <person name="Swayne D.E."/>
        </authorList>
    </citation>
    <scope>NUCLEOTIDE SEQUENCE [LARGE SCALE GENOMIC DNA]</scope>
    <source>
        <strain evidence="1 2">CGMCC 1.12644</strain>
    </source>
</reference>
<protein>
    <recommendedName>
        <fullName evidence="3">TIR domain-containing protein</fullName>
    </recommendedName>
</protein>
<dbReference type="Proteomes" id="UP000192330">
    <property type="component" value="Unassembled WGS sequence"/>
</dbReference>
<evidence type="ECO:0008006" key="3">
    <source>
        <dbReference type="Google" id="ProtNLM"/>
    </source>
</evidence>
<evidence type="ECO:0000313" key="2">
    <source>
        <dbReference type="Proteomes" id="UP000192330"/>
    </source>
</evidence>